<organism evidence="2 3">
    <name type="scientific">Aurantiacibacter gangjinensis</name>
    <dbReference type="NCBI Taxonomy" id="502682"/>
    <lineage>
        <taxon>Bacteria</taxon>
        <taxon>Pseudomonadati</taxon>
        <taxon>Pseudomonadota</taxon>
        <taxon>Alphaproteobacteria</taxon>
        <taxon>Sphingomonadales</taxon>
        <taxon>Erythrobacteraceae</taxon>
        <taxon>Aurantiacibacter</taxon>
    </lineage>
</organism>
<feature type="transmembrane region" description="Helical" evidence="1">
    <location>
        <begin position="160"/>
        <end position="180"/>
    </location>
</feature>
<name>A0A0G9MMD9_9SPHN</name>
<keyword evidence="1" id="KW-0472">Membrane</keyword>
<dbReference type="Proteomes" id="UP000053070">
    <property type="component" value="Unassembled WGS sequence"/>
</dbReference>
<keyword evidence="1" id="KW-0812">Transmembrane</keyword>
<dbReference type="OrthoDB" id="5373240at2"/>
<evidence type="ECO:0000313" key="2">
    <source>
        <dbReference type="EMBL" id="KLE31855.1"/>
    </source>
</evidence>
<feature type="transmembrane region" description="Helical" evidence="1">
    <location>
        <begin position="232"/>
        <end position="249"/>
    </location>
</feature>
<dbReference type="STRING" id="502682.BMF35_a1063"/>
<sequence length="356" mass="39494">MFPYLGFISLFAMLVLFGRRERMSVMAAALAVVAITIFVGLRHNVGMDWNNYLWMTNRVDVASTIGGKLGVTEPGYAFLLWISTWTGLGIYFTNFVAALLFALGLVRFARTCPSPTLALLSAIPFLVLVIAMSANRQAVALSVMLLALARWPAMSLKGRLVAVGIAATFHYSAIIYVIFAAWDVRVRQEFRLVGAAVISLAAIFLLDSLGRVDYATEAYMSGDEYAQTSGSILQMALTVGPALLLLLFWRKRDLLFPQGVVRQLALFAFALLPVGLLYPVLTARVLIYTFPMAMYVWSSLPQIVMPRSRVFVSLATVAVMFAQMLLWLNFSPNARAHFPYQNFLGIEAWEWETGLS</sequence>
<feature type="transmembrane region" description="Helical" evidence="1">
    <location>
        <begin position="117"/>
        <end position="148"/>
    </location>
</feature>
<evidence type="ECO:0000313" key="3">
    <source>
        <dbReference type="Proteomes" id="UP000053070"/>
    </source>
</evidence>
<feature type="transmembrane region" description="Helical" evidence="1">
    <location>
        <begin position="261"/>
        <end position="290"/>
    </location>
</feature>
<dbReference type="Pfam" id="PF14897">
    <property type="entry name" value="EpsG"/>
    <property type="match status" value="1"/>
</dbReference>
<feature type="transmembrane region" description="Helical" evidence="1">
    <location>
        <begin position="310"/>
        <end position="330"/>
    </location>
</feature>
<feature type="transmembrane region" description="Helical" evidence="1">
    <location>
        <begin position="192"/>
        <end position="212"/>
    </location>
</feature>
<dbReference type="AlphaFoldDB" id="A0A0G9MMD9"/>
<dbReference type="RefSeq" id="WP_082115699.1">
    <property type="nucleotide sequence ID" value="NZ_CP018097.1"/>
</dbReference>
<comment type="caution">
    <text evidence="2">The sequence shown here is derived from an EMBL/GenBank/DDBJ whole genome shotgun (WGS) entry which is preliminary data.</text>
</comment>
<protein>
    <recommendedName>
        <fullName evidence="4">EpsG family protein</fullName>
    </recommendedName>
</protein>
<feature type="transmembrane region" description="Helical" evidence="1">
    <location>
        <begin position="78"/>
        <end position="105"/>
    </location>
</feature>
<keyword evidence="3" id="KW-1185">Reference proteome</keyword>
<dbReference type="EMBL" id="LBHC01000002">
    <property type="protein sequence ID" value="KLE31855.1"/>
    <property type="molecule type" value="Genomic_DNA"/>
</dbReference>
<dbReference type="InterPro" id="IPR049458">
    <property type="entry name" value="EpsG-like"/>
</dbReference>
<gene>
    <name evidence="2" type="ORF">AAW01_10285</name>
</gene>
<dbReference type="PATRIC" id="fig|502682.8.peg.2100"/>
<reference evidence="2 3" key="1">
    <citation type="submission" date="2015-04" db="EMBL/GenBank/DDBJ databases">
        <title>The draft genome sequence of Erythrobacr gangjinensis K7-2.</title>
        <authorList>
            <person name="Zhuang L."/>
            <person name="Liu Y."/>
            <person name="Shao Z."/>
        </authorList>
    </citation>
    <scope>NUCLEOTIDE SEQUENCE [LARGE SCALE GENOMIC DNA]</scope>
    <source>
        <strain evidence="2 3">K7-2</strain>
    </source>
</reference>
<accession>A0A0G9MMD9</accession>
<evidence type="ECO:0000256" key="1">
    <source>
        <dbReference type="SAM" id="Phobius"/>
    </source>
</evidence>
<keyword evidence="1" id="KW-1133">Transmembrane helix</keyword>
<evidence type="ECO:0008006" key="4">
    <source>
        <dbReference type="Google" id="ProtNLM"/>
    </source>
</evidence>
<proteinExistence type="predicted"/>